<dbReference type="InterPro" id="IPR003439">
    <property type="entry name" value="ABC_transporter-like_ATP-bd"/>
</dbReference>
<dbReference type="Gene3D" id="3.40.50.300">
    <property type="entry name" value="P-loop containing nucleotide triphosphate hydrolases"/>
    <property type="match status" value="1"/>
</dbReference>
<dbReference type="InterPro" id="IPR003593">
    <property type="entry name" value="AAA+_ATPase"/>
</dbReference>
<evidence type="ECO:0000256" key="3">
    <source>
        <dbReference type="ARBA" id="ARBA00022840"/>
    </source>
</evidence>
<sequence length="286" mass="31655">MNPLIQVEGLTKSYQNKAVLKGLSLSLEAGQIMGLVGPNGAGKTTCLQAILGLRPYEGSIDVLGHNPKKNRHAMLRDLAYVSDVAVLPNWLKVSQALKYMCGVHPNFDLEKSKAFLAKTKIPMQAKIKTLSKGMVAQLHLALIMAIDAKVLILDEPTLGLDIVSRRQFYSHLLENFYSEDKAILITTHQIEEIENILTHVSFIHDGRILLSESTDYIREKYKLVQVDNHSVELAKSHHPLYCQSMMGMHSMLFDANLSPNLPSLGKVSTPTLVDIFVGVIGQESNA</sequence>
<keyword evidence="6" id="KW-1185">Reference proteome</keyword>
<dbReference type="PANTHER" id="PTHR42939">
    <property type="entry name" value="ABC TRANSPORTER ATP-BINDING PROTEIN ALBC-RELATED"/>
    <property type="match status" value="1"/>
</dbReference>
<protein>
    <submittedName>
        <fullName evidence="5">ABC transporter ATP-binding protein</fullName>
    </submittedName>
</protein>
<dbReference type="GO" id="GO:0005524">
    <property type="term" value="F:ATP binding"/>
    <property type="evidence" value="ECO:0007669"/>
    <property type="project" value="UniProtKB-KW"/>
</dbReference>
<keyword evidence="1" id="KW-0813">Transport</keyword>
<comment type="caution">
    <text evidence="5">The sequence shown here is derived from an EMBL/GenBank/DDBJ whole genome shotgun (WGS) entry which is preliminary data.</text>
</comment>
<name>A0ABV7FMP4_9ALTE</name>
<dbReference type="CDD" id="cd03230">
    <property type="entry name" value="ABC_DR_subfamily_A"/>
    <property type="match status" value="1"/>
</dbReference>
<dbReference type="PANTHER" id="PTHR42939:SF1">
    <property type="entry name" value="ABC TRANSPORTER ATP-BINDING PROTEIN ALBC-RELATED"/>
    <property type="match status" value="1"/>
</dbReference>
<dbReference type="SUPFAM" id="SSF52540">
    <property type="entry name" value="P-loop containing nucleoside triphosphate hydrolases"/>
    <property type="match status" value="1"/>
</dbReference>
<evidence type="ECO:0000313" key="5">
    <source>
        <dbReference type="EMBL" id="MFC3120112.1"/>
    </source>
</evidence>
<dbReference type="Proteomes" id="UP001595478">
    <property type="component" value="Unassembled WGS sequence"/>
</dbReference>
<keyword evidence="2" id="KW-0547">Nucleotide-binding</keyword>
<dbReference type="SMART" id="SM00382">
    <property type="entry name" value="AAA"/>
    <property type="match status" value="1"/>
</dbReference>
<evidence type="ECO:0000256" key="2">
    <source>
        <dbReference type="ARBA" id="ARBA00022741"/>
    </source>
</evidence>
<evidence type="ECO:0000313" key="6">
    <source>
        <dbReference type="Proteomes" id="UP001595478"/>
    </source>
</evidence>
<keyword evidence="3 5" id="KW-0067">ATP-binding</keyword>
<dbReference type="PROSITE" id="PS50893">
    <property type="entry name" value="ABC_TRANSPORTER_2"/>
    <property type="match status" value="1"/>
</dbReference>
<organism evidence="5 6">
    <name type="scientific">Agaribacter flavus</name>
    <dbReference type="NCBI Taxonomy" id="1902781"/>
    <lineage>
        <taxon>Bacteria</taxon>
        <taxon>Pseudomonadati</taxon>
        <taxon>Pseudomonadota</taxon>
        <taxon>Gammaproteobacteria</taxon>
        <taxon>Alteromonadales</taxon>
        <taxon>Alteromonadaceae</taxon>
        <taxon>Agaribacter</taxon>
    </lineage>
</organism>
<dbReference type="InterPro" id="IPR027417">
    <property type="entry name" value="P-loop_NTPase"/>
</dbReference>
<feature type="domain" description="ABC transporter" evidence="4">
    <location>
        <begin position="5"/>
        <end position="230"/>
    </location>
</feature>
<dbReference type="InterPro" id="IPR051782">
    <property type="entry name" value="ABC_Transporter_VariousFunc"/>
</dbReference>
<dbReference type="RefSeq" id="WP_376918255.1">
    <property type="nucleotide sequence ID" value="NZ_JBHRSW010000004.1"/>
</dbReference>
<reference evidence="6" key="1">
    <citation type="journal article" date="2019" name="Int. J. Syst. Evol. Microbiol.">
        <title>The Global Catalogue of Microorganisms (GCM) 10K type strain sequencing project: providing services to taxonomists for standard genome sequencing and annotation.</title>
        <authorList>
            <consortium name="The Broad Institute Genomics Platform"/>
            <consortium name="The Broad Institute Genome Sequencing Center for Infectious Disease"/>
            <person name="Wu L."/>
            <person name="Ma J."/>
        </authorList>
    </citation>
    <scope>NUCLEOTIDE SEQUENCE [LARGE SCALE GENOMIC DNA]</scope>
    <source>
        <strain evidence="6">KCTC 52473</strain>
    </source>
</reference>
<dbReference type="Pfam" id="PF00005">
    <property type="entry name" value="ABC_tran"/>
    <property type="match status" value="1"/>
</dbReference>
<gene>
    <name evidence="5" type="ORF">ACFOHL_00590</name>
</gene>
<evidence type="ECO:0000259" key="4">
    <source>
        <dbReference type="PROSITE" id="PS50893"/>
    </source>
</evidence>
<dbReference type="EMBL" id="JBHRSW010000004">
    <property type="protein sequence ID" value="MFC3120112.1"/>
    <property type="molecule type" value="Genomic_DNA"/>
</dbReference>
<accession>A0ABV7FMP4</accession>
<evidence type="ECO:0000256" key="1">
    <source>
        <dbReference type="ARBA" id="ARBA00022448"/>
    </source>
</evidence>
<proteinExistence type="predicted"/>